<feature type="domain" description="Multidrug resistance protein MdtA-like barrel-sandwich hybrid" evidence="3">
    <location>
        <begin position="83"/>
        <end position="206"/>
    </location>
</feature>
<evidence type="ECO:0000259" key="3">
    <source>
        <dbReference type="Pfam" id="PF25917"/>
    </source>
</evidence>
<dbReference type="PANTHER" id="PTHR30469">
    <property type="entry name" value="MULTIDRUG RESISTANCE PROTEIN MDTA"/>
    <property type="match status" value="1"/>
</dbReference>
<dbReference type="Gene3D" id="2.40.30.170">
    <property type="match status" value="1"/>
</dbReference>
<evidence type="ECO:0000313" key="5">
    <source>
        <dbReference type="EMBL" id="TPE55585.1"/>
    </source>
</evidence>
<keyword evidence="2" id="KW-0175">Coiled coil</keyword>
<dbReference type="SUPFAM" id="SSF111369">
    <property type="entry name" value="HlyD-like secretion proteins"/>
    <property type="match status" value="1"/>
</dbReference>
<dbReference type="Gene3D" id="1.10.287.470">
    <property type="entry name" value="Helix hairpin bin"/>
    <property type="match status" value="1"/>
</dbReference>
<dbReference type="InterPro" id="IPR006143">
    <property type="entry name" value="RND_pump_MFP"/>
</dbReference>
<dbReference type="EMBL" id="VFRR01000001">
    <property type="protein sequence ID" value="TPE55585.1"/>
    <property type="molecule type" value="Genomic_DNA"/>
</dbReference>
<protein>
    <submittedName>
        <fullName evidence="5">Efflux RND transporter periplasmic adaptor subunit</fullName>
    </submittedName>
</protein>
<evidence type="ECO:0000256" key="1">
    <source>
        <dbReference type="ARBA" id="ARBA00009477"/>
    </source>
</evidence>
<sequence length="364" mass="38321">MGLKNRVGPISAVALTSAAVFWMVAGGNGITTAQGNTTPPPKAPVAENPEQRLLAKVQAKTITAEYVANTLPLSGHTQATDTLTLTPAVGGKVTEVLVKKGQLVEKGAAVLKMDTRALEANIVEARSLVKQRVLELDGVRQLVSRNLSSQVNVAQADAALASARATLKSLEVQLENATLIAPFTGIVNELSVNEGQVLSAGAQIGTLLALNPITVSASIPQTHVGKVHEGTRVNVRFENGNDAVGHVSYVSANANSNTRTLDVELTVPNDDYAIPAAVTAQLDFVLDETLAHAFSPALLSIDAEGDTAVKTLDFENRVVQNKVKVIKSERDHVWVTGLPQNVNLITVGQGFVTAGDVVEAHYQN</sequence>
<accession>A0A501X4Z2</accession>
<dbReference type="PANTHER" id="PTHR30469:SF29">
    <property type="entry name" value="BLR2860 PROTEIN"/>
    <property type="match status" value="1"/>
</dbReference>
<evidence type="ECO:0000313" key="6">
    <source>
        <dbReference type="Proteomes" id="UP000315901"/>
    </source>
</evidence>
<dbReference type="OrthoDB" id="9806939at2"/>
<dbReference type="Gene3D" id="2.40.50.100">
    <property type="match status" value="1"/>
</dbReference>
<dbReference type="AlphaFoldDB" id="A0A501X4Z2"/>
<comment type="caution">
    <text evidence="5">The sequence shown here is derived from an EMBL/GenBank/DDBJ whole genome shotgun (WGS) entry which is preliminary data.</text>
</comment>
<feature type="coiled-coil region" evidence="2">
    <location>
        <begin position="153"/>
        <end position="180"/>
    </location>
</feature>
<comment type="similarity">
    <text evidence="1">Belongs to the membrane fusion protein (MFP) (TC 8.A.1) family.</text>
</comment>
<dbReference type="InterPro" id="IPR058792">
    <property type="entry name" value="Beta-barrel_RND_2"/>
</dbReference>
<gene>
    <name evidence="5" type="ORF">FJM67_00605</name>
</gene>
<proteinExistence type="inferred from homology"/>
<feature type="domain" description="CusB-like beta-barrel" evidence="4">
    <location>
        <begin position="215"/>
        <end position="284"/>
    </location>
</feature>
<reference evidence="5 6" key="1">
    <citation type="submission" date="2019-06" db="EMBL/GenBank/DDBJ databases">
        <title>A novel bacterium of genus Marinomonas, isolated from coastal sand.</title>
        <authorList>
            <person name="Huang H."/>
            <person name="Mo K."/>
            <person name="Hu Y."/>
        </authorList>
    </citation>
    <scope>NUCLEOTIDE SEQUENCE [LARGE SCALE GENOMIC DNA]</scope>
    <source>
        <strain evidence="5 6">HB171799</strain>
    </source>
</reference>
<dbReference type="InterPro" id="IPR058625">
    <property type="entry name" value="MdtA-like_BSH"/>
</dbReference>
<dbReference type="GO" id="GO:0015562">
    <property type="term" value="F:efflux transmembrane transporter activity"/>
    <property type="evidence" value="ECO:0007669"/>
    <property type="project" value="TreeGrafter"/>
</dbReference>
<name>A0A501X4Z2_9GAMM</name>
<dbReference type="Pfam" id="PF25954">
    <property type="entry name" value="Beta-barrel_RND_2"/>
    <property type="match status" value="1"/>
</dbReference>
<evidence type="ECO:0000259" key="4">
    <source>
        <dbReference type="Pfam" id="PF25954"/>
    </source>
</evidence>
<organism evidence="5 6">
    <name type="scientific">Maribrevibacterium harenarium</name>
    <dbReference type="NCBI Taxonomy" id="2589817"/>
    <lineage>
        <taxon>Bacteria</taxon>
        <taxon>Pseudomonadati</taxon>
        <taxon>Pseudomonadota</taxon>
        <taxon>Gammaproteobacteria</taxon>
        <taxon>Oceanospirillales</taxon>
        <taxon>Oceanospirillaceae</taxon>
        <taxon>Maribrevibacterium</taxon>
    </lineage>
</organism>
<dbReference type="Pfam" id="PF25917">
    <property type="entry name" value="BSH_RND"/>
    <property type="match status" value="1"/>
</dbReference>
<dbReference type="Proteomes" id="UP000315901">
    <property type="component" value="Unassembled WGS sequence"/>
</dbReference>
<dbReference type="RefSeq" id="WP_140586675.1">
    <property type="nucleotide sequence ID" value="NZ_VFRR01000001.1"/>
</dbReference>
<dbReference type="GO" id="GO:1990281">
    <property type="term" value="C:efflux pump complex"/>
    <property type="evidence" value="ECO:0007669"/>
    <property type="project" value="TreeGrafter"/>
</dbReference>
<keyword evidence="6" id="KW-1185">Reference proteome</keyword>
<dbReference type="NCBIfam" id="TIGR01730">
    <property type="entry name" value="RND_mfp"/>
    <property type="match status" value="1"/>
</dbReference>
<evidence type="ECO:0000256" key="2">
    <source>
        <dbReference type="SAM" id="Coils"/>
    </source>
</evidence>